<protein>
    <submittedName>
        <fullName evidence="2">Uncharacterized protein</fullName>
    </submittedName>
</protein>
<evidence type="ECO:0000256" key="1">
    <source>
        <dbReference type="SAM" id="Phobius"/>
    </source>
</evidence>
<evidence type="ECO:0000313" key="3">
    <source>
        <dbReference type="Proteomes" id="UP000030491"/>
    </source>
</evidence>
<name>A0A0A1ZYU3_PROMR</name>
<dbReference type="EMBL" id="JNAJ01000002">
    <property type="protein sequence ID" value="KGF93761.1"/>
    <property type="molecule type" value="Genomic_DNA"/>
</dbReference>
<keyword evidence="1" id="KW-1133">Transmembrane helix</keyword>
<accession>A0A0A1ZYU3</accession>
<sequence length="59" mass="6799">MAKYSIKFSRYTSYFFRNSTTTSNKGTGFKLNSGFFFLINLVVPLCTPLTNLLIAPYFR</sequence>
<comment type="caution">
    <text evidence="2">The sequence shown here is derived from an EMBL/GenBank/DDBJ whole genome shotgun (WGS) entry which is preliminary data.</text>
</comment>
<keyword evidence="1" id="KW-0812">Transmembrane</keyword>
<proteinExistence type="predicted"/>
<organism evidence="2 3">
    <name type="scientific">Prochlorococcus marinus str. MIT 9116</name>
    <dbReference type="NCBI Taxonomy" id="167544"/>
    <lineage>
        <taxon>Bacteria</taxon>
        <taxon>Bacillati</taxon>
        <taxon>Cyanobacteriota</taxon>
        <taxon>Cyanophyceae</taxon>
        <taxon>Synechococcales</taxon>
        <taxon>Prochlorococcaceae</taxon>
        <taxon>Prochlorococcus</taxon>
    </lineage>
</organism>
<feature type="transmembrane region" description="Helical" evidence="1">
    <location>
        <begin position="35"/>
        <end position="58"/>
    </location>
</feature>
<keyword evidence="1" id="KW-0472">Membrane</keyword>
<reference evidence="3" key="1">
    <citation type="journal article" date="2014" name="Sci. Data">
        <title>Genomes of diverse isolates of the marine cyanobacterium Prochlorococcus.</title>
        <authorList>
            <person name="Biller S."/>
            <person name="Berube P."/>
            <person name="Thompson J."/>
            <person name="Kelly L."/>
            <person name="Roggensack S."/>
            <person name="Awad L."/>
            <person name="Roache-Johnson K."/>
            <person name="Ding H."/>
            <person name="Giovannoni S.J."/>
            <person name="Moore L.R."/>
            <person name="Chisholm S.W."/>
        </authorList>
    </citation>
    <scope>NUCLEOTIDE SEQUENCE [LARGE SCALE GENOMIC DNA]</scope>
</reference>
<gene>
    <name evidence="2" type="ORF">EU93_0071</name>
</gene>
<dbReference type="AlphaFoldDB" id="A0A0A1ZYU3"/>
<evidence type="ECO:0000313" key="2">
    <source>
        <dbReference type="EMBL" id="KGF93761.1"/>
    </source>
</evidence>
<dbReference type="Proteomes" id="UP000030491">
    <property type="component" value="Unassembled WGS sequence"/>
</dbReference>